<keyword evidence="5" id="KW-0472">Membrane</keyword>
<organism evidence="7 8">
    <name type="scientific">[Torrubiella] hemipterigena</name>
    <dbReference type="NCBI Taxonomy" id="1531966"/>
    <lineage>
        <taxon>Eukaryota</taxon>
        <taxon>Fungi</taxon>
        <taxon>Dikarya</taxon>
        <taxon>Ascomycota</taxon>
        <taxon>Pezizomycotina</taxon>
        <taxon>Sordariomycetes</taxon>
        <taxon>Hypocreomycetidae</taxon>
        <taxon>Hypocreales</taxon>
        <taxon>Clavicipitaceae</taxon>
        <taxon>Clavicipitaceae incertae sedis</taxon>
        <taxon>'Torrubiella' clade</taxon>
    </lineage>
</organism>
<dbReference type="EMBL" id="CDHN01000003">
    <property type="protein sequence ID" value="CEJ90208.1"/>
    <property type="molecule type" value="Genomic_DNA"/>
</dbReference>
<evidence type="ECO:0000256" key="2">
    <source>
        <dbReference type="ARBA" id="ARBA00006109"/>
    </source>
</evidence>
<name>A0A0A1TIG0_9HYPO</name>
<dbReference type="AlphaFoldDB" id="A0A0A1TIG0"/>
<proteinExistence type="inferred from homology"/>
<accession>A0A0A1TIG0</accession>
<keyword evidence="3" id="KW-0812">Transmembrane</keyword>
<reference evidence="7 8" key="1">
    <citation type="journal article" date="2015" name="Genome Announc.">
        <title>Draft Genome Sequence and Gene Annotation of the Entomopathogenic Fungus Verticillium hemipterigenum.</title>
        <authorList>
            <person name="Horn F."/>
            <person name="Habel A."/>
            <person name="Scharf D.H."/>
            <person name="Dworschak J."/>
            <person name="Brakhage A.A."/>
            <person name="Guthke R."/>
            <person name="Hertweck C."/>
            <person name="Linde J."/>
        </authorList>
    </citation>
    <scope>NUCLEOTIDE SEQUENCE [LARGE SCALE GENOMIC DNA]</scope>
</reference>
<evidence type="ECO:0000256" key="4">
    <source>
        <dbReference type="ARBA" id="ARBA00022989"/>
    </source>
</evidence>
<keyword evidence="6" id="KW-0732">Signal</keyword>
<dbReference type="PANTHER" id="PTHR28144:SF1">
    <property type="entry name" value="ER MEMBRANE PROTEIN COMPLEX SUBUNIT 5"/>
    <property type="match status" value="1"/>
</dbReference>
<keyword evidence="4" id="KW-1133">Transmembrane helix</keyword>
<dbReference type="PANTHER" id="PTHR28144">
    <property type="entry name" value="ER MEMBRANE PROTEIN COMPLEX SUBUNIT 5"/>
    <property type="match status" value="1"/>
</dbReference>
<evidence type="ECO:0000256" key="6">
    <source>
        <dbReference type="SAM" id="SignalP"/>
    </source>
</evidence>
<dbReference type="InterPro" id="IPR053279">
    <property type="entry name" value="EMC_subunit"/>
</dbReference>
<comment type="subcellular location">
    <subcellularLocation>
        <location evidence="1">Endomembrane system</location>
        <topology evidence="1">Multi-pass membrane protein</topology>
    </subcellularLocation>
</comment>
<dbReference type="GO" id="GO:0072546">
    <property type="term" value="C:EMC complex"/>
    <property type="evidence" value="ECO:0007669"/>
    <property type="project" value="TreeGrafter"/>
</dbReference>
<evidence type="ECO:0008006" key="9">
    <source>
        <dbReference type="Google" id="ProtNLM"/>
    </source>
</evidence>
<evidence type="ECO:0000313" key="8">
    <source>
        <dbReference type="Proteomes" id="UP000039046"/>
    </source>
</evidence>
<gene>
    <name evidence="7" type="ORF">VHEMI06006</name>
</gene>
<evidence type="ECO:0000256" key="3">
    <source>
        <dbReference type="ARBA" id="ARBA00022692"/>
    </source>
</evidence>
<dbReference type="InterPro" id="IPR018937">
    <property type="entry name" value="MMgT"/>
</dbReference>
<comment type="similarity">
    <text evidence="2">Belongs to the membrane magnesium transporter (TC 1.A.67) family.</text>
</comment>
<dbReference type="OrthoDB" id="44756at2759"/>
<keyword evidence="8" id="KW-1185">Reference proteome</keyword>
<dbReference type="STRING" id="1531966.A0A0A1TIG0"/>
<evidence type="ECO:0000256" key="5">
    <source>
        <dbReference type="ARBA" id="ARBA00023136"/>
    </source>
</evidence>
<evidence type="ECO:0000313" key="7">
    <source>
        <dbReference type="EMBL" id="CEJ90208.1"/>
    </source>
</evidence>
<dbReference type="Proteomes" id="UP000039046">
    <property type="component" value="Unassembled WGS sequence"/>
</dbReference>
<dbReference type="Pfam" id="PF10270">
    <property type="entry name" value="MMgT"/>
    <property type="match status" value="1"/>
</dbReference>
<feature type="chain" id="PRO_5001990271" description="Magnesium transporter" evidence="6">
    <location>
        <begin position="20"/>
        <end position="137"/>
    </location>
</feature>
<feature type="signal peptide" evidence="6">
    <location>
        <begin position="1"/>
        <end position="19"/>
    </location>
</feature>
<protein>
    <recommendedName>
        <fullName evidence="9">Magnesium transporter</fullName>
    </recommendedName>
</protein>
<dbReference type="HOGENOM" id="CLU_132206_0_0_1"/>
<sequence>MAWLSRGVTIVGLVLLTHACYSAQEHAALSSTMAKHALSQQSSHTSLPIDISIETIFATLVTCLGLVLSARPLRPIQWNVWAGKLEREGEKGFLDGSGSVDKDYRGSPFANLETRPGFVDIRAQRKQFINWSKTAGN</sequence>
<evidence type="ECO:0000256" key="1">
    <source>
        <dbReference type="ARBA" id="ARBA00004127"/>
    </source>
</evidence>
<dbReference type="GO" id="GO:0034975">
    <property type="term" value="P:protein folding in endoplasmic reticulum"/>
    <property type="evidence" value="ECO:0007669"/>
    <property type="project" value="TreeGrafter"/>
</dbReference>